<proteinExistence type="predicted"/>
<dbReference type="Proteomes" id="UP000193067">
    <property type="component" value="Unassembled WGS sequence"/>
</dbReference>
<evidence type="ECO:0000313" key="1">
    <source>
        <dbReference type="EMBL" id="OSC98820.1"/>
    </source>
</evidence>
<reference evidence="1 2" key="1">
    <citation type="journal article" date="2015" name="Biotechnol. Biofuels">
        <title>Enhanced degradation of softwood versus hardwood by the white-rot fungus Pycnoporus coccineus.</title>
        <authorList>
            <person name="Couturier M."/>
            <person name="Navarro D."/>
            <person name="Chevret D."/>
            <person name="Henrissat B."/>
            <person name="Piumi F."/>
            <person name="Ruiz-Duenas F.J."/>
            <person name="Martinez A.T."/>
            <person name="Grigoriev I.V."/>
            <person name="Riley R."/>
            <person name="Lipzen A."/>
            <person name="Berrin J.G."/>
            <person name="Master E.R."/>
            <person name="Rosso M.N."/>
        </authorList>
    </citation>
    <scope>NUCLEOTIDE SEQUENCE [LARGE SCALE GENOMIC DNA]</scope>
    <source>
        <strain evidence="1 2">BRFM310</strain>
    </source>
</reference>
<evidence type="ECO:0000313" key="2">
    <source>
        <dbReference type="Proteomes" id="UP000193067"/>
    </source>
</evidence>
<organism evidence="1 2">
    <name type="scientific">Trametes coccinea (strain BRFM310)</name>
    <name type="common">Pycnoporus coccineus</name>
    <dbReference type="NCBI Taxonomy" id="1353009"/>
    <lineage>
        <taxon>Eukaryota</taxon>
        <taxon>Fungi</taxon>
        <taxon>Dikarya</taxon>
        <taxon>Basidiomycota</taxon>
        <taxon>Agaricomycotina</taxon>
        <taxon>Agaricomycetes</taxon>
        <taxon>Polyporales</taxon>
        <taxon>Polyporaceae</taxon>
        <taxon>Trametes</taxon>
    </lineage>
</organism>
<name>A0A1Y2IEQ3_TRAC3</name>
<gene>
    <name evidence="1" type="ORF">PYCCODRAFT_918011</name>
</gene>
<keyword evidence="2" id="KW-1185">Reference proteome</keyword>
<sequence>MFVHDAYRPMDAYAPSTTAFLLSRPLRPAHSLGQCPTFRFSTGHSCTKSDAQTRCPGLSCDARFQLWLILETKFYHRESFVIFGGIQYHIAVGPAHLQRSPPMTLSHHRDLTQVLARDSLVIVISRQMFYMPILTASCISLANPLPAPSPPTSNARDVNRG</sequence>
<protein>
    <submittedName>
        <fullName evidence="1">Uncharacterized protein</fullName>
    </submittedName>
</protein>
<accession>A0A1Y2IEQ3</accession>
<dbReference type="AlphaFoldDB" id="A0A1Y2IEQ3"/>
<dbReference type="EMBL" id="KZ084134">
    <property type="protein sequence ID" value="OSC98820.1"/>
    <property type="molecule type" value="Genomic_DNA"/>
</dbReference>